<sequence length="39" mass="4530">MPLLKSFPQKHLLCLARNFNPLPSMHILLRILYTVVPLT</sequence>
<proteinExistence type="predicted"/>
<dbReference type="Proteomes" id="UP000003505">
    <property type="component" value="Unassembled WGS sequence"/>
</dbReference>
<reference evidence="1 2" key="1">
    <citation type="submission" date="2009-09" db="EMBL/GenBank/DDBJ databases">
        <authorList>
            <person name="Weinstock G."/>
            <person name="Sodergren E."/>
            <person name="Clifton S."/>
            <person name="Fulton L."/>
            <person name="Fulton B."/>
            <person name="Courtney L."/>
            <person name="Fronick C."/>
            <person name="Harrison M."/>
            <person name="Strong C."/>
            <person name="Farmer C."/>
            <person name="Delahaunty K."/>
            <person name="Markovic C."/>
            <person name="Hall O."/>
            <person name="Minx P."/>
            <person name="Tomlinson C."/>
            <person name="Mitreva M."/>
            <person name="Nelson J."/>
            <person name="Hou S."/>
            <person name="Wollam A."/>
            <person name="Pepin K.H."/>
            <person name="Johnson M."/>
            <person name="Bhonagiri V."/>
            <person name="Nash W.E."/>
            <person name="Warren W."/>
            <person name="Chinwalla A."/>
            <person name="Mardis E.R."/>
            <person name="Wilson R.K."/>
        </authorList>
    </citation>
    <scope>NUCLEOTIDE SEQUENCE [LARGE SCALE GENOMIC DNA]</scope>
    <source>
        <strain evidence="2">ATCC 35185 / DSM 20758 / VPI D19B-28</strain>
    </source>
</reference>
<evidence type="ECO:0000313" key="2">
    <source>
        <dbReference type="Proteomes" id="UP000003505"/>
    </source>
</evidence>
<evidence type="ECO:0000313" key="1">
    <source>
        <dbReference type="EMBL" id="EEX76335.1"/>
    </source>
</evidence>
<comment type="caution">
    <text evidence="1">The sequence shown here is derived from an EMBL/GenBank/DDBJ whole genome shotgun (WGS) entry which is preliminary data.</text>
</comment>
<accession>C9LXF2</accession>
<dbReference type="AlphaFoldDB" id="C9LXF2"/>
<protein>
    <submittedName>
        <fullName evidence="1">Uncharacterized protein</fullName>
    </submittedName>
</protein>
<gene>
    <name evidence="1" type="ORF">SELSPUOL_02160</name>
</gene>
<name>C9LXF2_SELS3</name>
<dbReference type="EMBL" id="ACKP02000049">
    <property type="protein sequence ID" value="EEX76335.1"/>
    <property type="molecule type" value="Genomic_DNA"/>
</dbReference>
<organism evidence="1 2">
    <name type="scientific">Selenomonas sputigena (strain ATCC 35185 / DSM 20758 / CCUG 44933 / VPI D19B-28)</name>
    <dbReference type="NCBI Taxonomy" id="546271"/>
    <lineage>
        <taxon>Bacteria</taxon>
        <taxon>Bacillati</taxon>
        <taxon>Bacillota</taxon>
        <taxon>Negativicutes</taxon>
        <taxon>Selenomonadales</taxon>
        <taxon>Selenomonadaceae</taxon>
        <taxon>Selenomonas</taxon>
    </lineage>
</organism>